<dbReference type="GO" id="GO:0004672">
    <property type="term" value="F:protein kinase activity"/>
    <property type="evidence" value="ECO:0007669"/>
    <property type="project" value="UniProtKB-ARBA"/>
</dbReference>
<reference evidence="4 5" key="1">
    <citation type="submission" date="2017-01" db="EMBL/GenBank/DDBJ databases">
        <authorList>
            <person name="Mah S.A."/>
            <person name="Swanson W.J."/>
            <person name="Moy G.W."/>
            <person name="Vacquier V.D."/>
        </authorList>
    </citation>
    <scope>NUCLEOTIDE SEQUENCE [LARGE SCALE GENOMIC DNA]</scope>
    <source>
        <strain evidence="4 5">DSM 26375</strain>
    </source>
</reference>
<keyword evidence="2" id="KW-0597">Phosphoprotein</keyword>
<dbReference type="Proteomes" id="UP000186141">
    <property type="component" value="Unassembled WGS sequence"/>
</dbReference>
<dbReference type="PROSITE" id="PS50894">
    <property type="entry name" value="HPT"/>
    <property type="match status" value="1"/>
</dbReference>
<dbReference type="InterPro" id="IPR008207">
    <property type="entry name" value="Sig_transdc_His_kin_Hpt_dom"/>
</dbReference>
<gene>
    <name evidence="4" type="ORF">SAMN05421774_102530</name>
</gene>
<proteinExistence type="predicted"/>
<evidence type="ECO:0000313" key="4">
    <source>
        <dbReference type="EMBL" id="SIS82867.1"/>
    </source>
</evidence>
<keyword evidence="5" id="KW-1185">Reference proteome</keyword>
<dbReference type="Pfam" id="PF01627">
    <property type="entry name" value="Hpt"/>
    <property type="match status" value="1"/>
</dbReference>
<evidence type="ECO:0000313" key="5">
    <source>
        <dbReference type="Proteomes" id="UP000186141"/>
    </source>
</evidence>
<sequence length="121" mass="13039">MSMSETPGHSATTTRPDPLGAIRQRFLALADSYSVEIEILMEDAADPAQTAEALGEVGAIAHRVAGVAATLGFERLGDLAARLDRQLTEARRQGALSVDSHDGLIREFHAAMEDLLERGRR</sequence>
<dbReference type="OrthoDB" id="7876199at2"/>
<dbReference type="InterPro" id="IPR036641">
    <property type="entry name" value="HPT_dom_sf"/>
</dbReference>
<dbReference type="EMBL" id="FTOT01000002">
    <property type="protein sequence ID" value="SIS82867.1"/>
    <property type="molecule type" value="Genomic_DNA"/>
</dbReference>
<evidence type="ECO:0000256" key="1">
    <source>
        <dbReference type="ARBA" id="ARBA00023012"/>
    </source>
</evidence>
<name>A0A1N7M9X5_9RHOB</name>
<accession>A0A1N7M9X5</accession>
<feature type="modified residue" description="Phosphohistidine" evidence="2">
    <location>
        <position position="62"/>
    </location>
</feature>
<dbReference type="Gene3D" id="1.20.120.160">
    <property type="entry name" value="HPT domain"/>
    <property type="match status" value="1"/>
</dbReference>
<feature type="domain" description="HPt" evidence="3">
    <location>
        <begin position="15"/>
        <end position="121"/>
    </location>
</feature>
<protein>
    <submittedName>
        <fullName evidence="4">Hpt domain-containing protein</fullName>
    </submittedName>
</protein>
<dbReference type="RefSeq" id="WP_076529702.1">
    <property type="nucleotide sequence ID" value="NZ_BMEH01000002.1"/>
</dbReference>
<dbReference type="SUPFAM" id="SSF47226">
    <property type="entry name" value="Histidine-containing phosphotransfer domain, HPT domain"/>
    <property type="match status" value="1"/>
</dbReference>
<evidence type="ECO:0000259" key="3">
    <source>
        <dbReference type="PROSITE" id="PS50894"/>
    </source>
</evidence>
<keyword evidence="1" id="KW-0902">Two-component regulatory system</keyword>
<dbReference type="GO" id="GO:0000160">
    <property type="term" value="P:phosphorelay signal transduction system"/>
    <property type="evidence" value="ECO:0007669"/>
    <property type="project" value="UniProtKB-KW"/>
</dbReference>
<dbReference type="AlphaFoldDB" id="A0A1N7M9X5"/>
<dbReference type="STRING" id="1086013.SAMN05421774_102530"/>
<evidence type="ECO:0000256" key="2">
    <source>
        <dbReference type="PROSITE-ProRule" id="PRU00110"/>
    </source>
</evidence>
<organism evidence="4 5">
    <name type="scientific">Gemmobacter megaterium</name>
    <dbReference type="NCBI Taxonomy" id="1086013"/>
    <lineage>
        <taxon>Bacteria</taxon>
        <taxon>Pseudomonadati</taxon>
        <taxon>Pseudomonadota</taxon>
        <taxon>Alphaproteobacteria</taxon>
        <taxon>Rhodobacterales</taxon>
        <taxon>Paracoccaceae</taxon>
        <taxon>Gemmobacter</taxon>
    </lineage>
</organism>